<dbReference type="PANTHER" id="PTHR10485:SF24">
    <property type="entry name" value="MITOCHONDRIAL IMPORT INNER MEMBRANE TRANSLOCASE SUBUNIT TIM22"/>
    <property type="match status" value="1"/>
</dbReference>
<evidence type="ECO:0000313" key="9">
    <source>
        <dbReference type="EMBL" id="KAK1612588.1"/>
    </source>
</evidence>
<organism evidence="9 10">
    <name type="scientific">Lolium multiflorum</name>
    <name type="common">Italian ryegrass</name>
    <name type="synonym">Lolium perenne subsp. multiflorum</name>
    <dbReference type="NCBI Taxonomy" id="4521"/>
    <lineage>
        <taxon>Eukaryota</taxon>
        <taxon>Viridiplantae</taxon>
        <taxon>Streptophyta</taxon>
        <taxon>Embryophyta</taxon>
        <taxon>Tracheophyta</taxon>
        <taxon>Spermatophyta</taxon>
        <taxon>Magnoliopsida</taxon>
        <taxon>Liliopsida</taxon>
        <taxon>Poales</taxon>
        <taxon>Poaceae</taxon>
        <taxon>BOP clade</taxon>
        <taxon>Pooideae</taxon>
        <taxon>Poodae</taxon>
        <taxon>Poeae</taxon>
        <taxon>Poeae Chloroplast Group 2 (Poeae type)</taxon>
        <taxon>Loliodinae</taxon>
        <taxon>Loliinae</taxon>
        <taxon>Lolium</taxon>
    </lineage>
</organism>
<dbReference type="Proteomes" id="UP001231189">
    <property type="component" value="Unassembled WGS sequence"/>
</dbReference>
<dbReference type="GO" id="GO:0005744">
    <property type="term" value="C:TIM23 mitochondrial import inner membrane translocase complex"/>
    <property type="evidence" value="ECO:0007669"/>
    <property type="project" value="TreeGrafter"/>
</dbReference>
<gene>
    <name evidence="9" type="ORF">QYE76_036261</name>
</gene>
<dbReference type="AlphaFoldDB" id="A0AAD8VQ00"/>
<keyword evidence="5" id="KW-1133">Transmembrane helix</keyword>
<keyword evidence="7" id="KW-0472">Membrane</keyword>
<feature type="region of interest" description="Disordered" evidence="8">
    <location>
        <begin position="129"/>
        <end position="166"/>
    </location>
</feature>
<evidence type="ECO:0000256" key="2">
    <source>
        <dbReference type="ARBA" id="ARBA00008444"/>
    </source>
</evidence>
<evidence type="ECO:0000256" key="1">
    <source>
        <dbReference type="ARBA" id="ARBA00004448"/>
    </source>
</evidence>
<evidence type="ECO:0000256" key="5">
    <source>
        <dbReference type="ARBA" id="ARBA00022989"/>
    </source>
</evidence>
<dbReference type="GO" id="GO:0030150">
    <property type="term" value="P:protein import into mitochondrial matrix"/>
    <property type="evidence" value="ECO:0007669"/>
    <property type="project" value="TreeGrafter"/>
</dbReference>
<evidence type="ECO:0000256" key="8">
    <source>
        <dbReference type="SAM" id="MobiDB-lite"/>
    </source>
</evidence>
<proteinExistence type="inferred from homology"/>
<keyword evidence="3" id="KW-0812">Transmembrane</keyword>
<dbReference type="EMBL" id="JAUUTY010000007">
    <property type="protein sequence ID" value="KAK1612588.1"/>
    <property type="molecule type" value="Genomic_DNA"/>
</dbReference>
<dbReference type="GO" id="GO:0008320">
    <property type="term" value="F:protein transmembrane transporter activity"/>
    <property type="evidence" value="ECO:0007669"/>
    <property type="project" value="TreeGrafter"/>
</dbReference>
<comment type="subcellular location">
    <subcellularLocation>
        <location evidence="1">Mitochondrion inner membrane</location>
        <topology evidence="1">Multi-pass membrane protein</topology>
    </subcellularLocation>
</comment>
<evidence type="ECO:0000256" key="3">
    <source>
        <dbReference type="ARBA" id="ARBA00022692"/>
    </source>
</evidence>
<name>A0AAD8VQ00_LOLMU</name>
<keyword evidence="6" id="KW-0496">Mitochondrion</keyword>
<reference evidence="9" key="1">
    <citation type="submission" date="2023-07" db="EMBL/GenBank/DDBJ databases">
        <title>A chromosome-level genome assembly of Lolium multiflorum.</title>
        <authorList>
            <person name="Chen Y."/>
            <person name="Copetti D."/>
            <person name="Kolliker R."/>
            <person name="Studer B."/>
        </authorList>
    </citation>
    <scope>NUCLEOTIDE SEQUENCE</scope>
    <source>
        <strain evidence="9">02402/16</strain>
        <tissue evidence="9">Leaf</tissue>
    </source>
</reference>
<dbReference type="PANTHER" id="PTHR10485">
    <property type="entry name" value="MITOCHONDRIAL IMPORT INNER MEMBRANE TRANSLOCASE SUBUNIT TIM-17"/>
    <property type="match status" value="1"/>
</dbReference>
<comment type="caution">
    <text evidence="9">The sequence shown here is derived from an EMBL/GenBank/DDBJ whole genome shotgun (WGS) entry which is preliminary data.</text>
</comment>
<keyword evidence="10" id="KW-1185">Reference proteome</keyword>
<protein>
    <submittedName>
        <fullName evidence="9">Uncharacterized protein</fullName>
    </submittedName>
</protein>
<evidence type="ECO:0000256" key="6">
    <source>
        <dbReference type="ARBA" id="ARBA00023128"/>
    </source>
</evidence>
<evidence type="ECO:0000313" key="10">
    <source>
        <dbReference type="Proteomes" id="UP001231189"/>
    </source>
</evidence>
<evidence type="ECO:0000256" key="4">
    <source>
        <dbReference type="ARBA" id="ARBA00022792"/>
    </source>
</evidence>
<sequence length="166" mass="17268">MDTPRPRKPLVATIGEQVATGFLVGGVLGAAYHLAKGGFQAVCKNVPRGSCSTAVFFGVYAAIDYAVVSARRKEEPVLDGAVAMGGAYGITSLHKGLRYAGQSALVGAAFGGAVMGGLSLLEDWTWDLSPPAQHADDEPGHPAPAFRPTLPVEVPWTPPVGEEIRN</sequence>
<keyword evidence="4" id="KW-0999">Mitochondrion inner membrane</keyword>
<comment type="similarity">
    <text evidence="2">Belongs to the Tim17/Tim22/Tim23 family.</text>
</comment>
<evidence type="ECO:0000256" key="7">
    <source>
        <dbReference type="ARBA" id="ARBA00023136"/>
    </source>
</evidence>
<accession>A0AAD8VQ00</accession>